<sequence length="106" mass="12502">MDREWVGDASDRRSTTHYYVPVGKNLISWKSKKQTVRIMEYLSFLLPQWEELSQVSQFVKSYLKGRGCLSHMWVVGLDKNDPKFDSWDKEDCNNVLIMEFHGTLNL</sequence>
<accession>A0A371FE83</accession>
<name>A0A371FE83_MUCPR</name>
<proteinExistence type="predicted"/>
<evidence type="ECO:0000313" key="1">
    <source>
        <dbReference type="EMBL" id="RDX76612.1"/>
    </source>
</evidence>
<evidence type="ECO:0000313" key="2">
    <source>
        <dbReference type="Proteomes" id="UP000257109"/>
    </source>
</evidence>
<keyword evidence="2" id="KW-1185">Reference proteome</keyword>
<evidence type="ECO:0008006" key="3">
    <source>
        <dbReference type="Google" id="ProtNLM"/>
    </source>
</evidence>
<gene>
    <name evidence="1" type="ORF">CR513_43387</name>
</gene>
<comment type="caution">
    <text evidence="1">The sequence shown here is derived from an EMBL/GenBank/DDBJ whole genome shotgun (WGS) entry which is preliminary data.</text>
</comment>
<organism evidence="1 2">
    <name type="scientific">Mucuna pruriens</name>
    <name type="common">Velvet bean</name>
    <name type="synonym">Dolichos pruriens</name>
    <dbReference type="NCBI Taxonomy" id="157652"/>
    <lineage>
        <taxon>Eukaryota</taxon>
        <taxon>Viridiplantae</taxon>
        <taxon>Streptophyta</taxon>
        <taxon>Embryophyta</taxon>
        <taxon>Tracheophyta</taxon>
        <taxon>Spermatophyta</taxon>
        <taxon>Magnoliopsida</taxon>
        <taxon>eudicotyledons</taxon>
        <taxon>Gunneridae</taxon>
        <taxon>Pentapetalae</taxon>
        <taxon>rosids</taxon>
        <taxon>fabids</taxon>
        <taxon>Fabales</taxon>
        <taxon>Fabaceae</taxon>
        <taxon>Papilionoideae</taxon>
        <taxon>50 kb inversion clade</taxon>
        <taxon>NPAAA clade</taxon>
        <taxon>indigoferoid/millettioid clade</taxon>
        <taxon>Phaseoleae</taxon>
        <taxon>Mucuna</taxon>
    </lineage>
</organism>
<dbReference type="EMBL" id="QJKJ01009441">
    <property type="protein sequence ID" value="RDX76612.1"/>
    <property type="molecule type" value="Genomic_DNA"/>
</dbReference>
<dbReference type="AlphaFoldDB" id="A0A371FE83"/>
<protein>
    <recommendedName>
        <fullName evidence="3">Mitochondrial protein</fullName>
    </recommendedName>
</protein>
<feature type="non-terminal residue" evidence="1">
    <location>
        <position position="1"/>
    </location>
</feature>
<dbReference type="Proteomes" id="UP000257109">
    <property type="component" value="Unassembled WGS sequence"/>
</dbReference>
<reference evidence="1" key="1">
    <citation type="submission" date="2018-05" db="EMBL/GenBank/DDBJ databases">
        <title>Draft genome of Mucuna pruriens seed.</title>
        <authorList>
            <person name="Nnadi N.E."/>
            <person name="Vos R."/>
            <person name="Hasami M.H."/>
            <person name="Devisetty U.K."/>
            <person name="Aguiy J.C."/>
        </authorList>
    </citation>
    <scope>NUCLEOTIDE SEQUENCE [LARGE SCALE GENOMIC DNA]</scope>
    <source>
        <strain evidence="1">JCA_2017</strain>
    </source>
</reference>